<dbReference type="GO" id="GO:0006508">
    <property type="term" value="P:proteolysis"/>
    <property type="evidence" value="ECO:0007669"/>
    <property type="project" value="UniProtKB-KW"/>
</dbReference>
<evidence type="ECO:0000259" key="13">
    <source>
        <dbReference type="PROSITE" id="PS50060"/>
    </source>
</evidence>
<keyword evidence="6 10" id="KW-0482">Metalloprotease</keyword>
<feature type="binding site" evidence="10">
    <location>
        <position position="165"/>
    </location>
    <ligand>
        <name>Zn(2+)</name>
        <dbReference type="ChEBI" id="CHEBI:29105"/>
        <note>catalytic</note>
    </ligand>
</feature>
<comment type="caution">
    <text evidence="15">The sequence shown here is derived from an EMBL/GenBank/DDBJ whole genome shotgun (WGS) entry which is preliminary data.</text>
</comment>
<dbReference type="InterPro" id="IPR024079">
    <property type="entry name" value="MetalloPept_cat_dom_sf"/>
</dbReference>
<evidence type="ECO:0000256" key="10">
    <source>
        <dbReference type="PROSITE-ProRule" id="PRU01211"/>
    </source>
</evidence>
<organism evidence="15 16">
    <name type="scientific">Mugilogobius chulae</name>
    <name type="common">yellowstripe goby</name>
    <dbReference type="NCBI Taxonomy" id="88201"/>
    <lineage>
        <taxon>Eukaryota</taxon>
        <taxon>Metazoa</taxon>
        <taxon>Chordata</taxon>
        <taxon>Craniata</taxon>
        <taxon>Vertebrata</taxon>
        <taxon>Euteleostomi</taxon>
        <taxon>Actinopterygii</taxon>
        <taxon>Neopterygii</taxon>
        <taxon>Teleostei</taxon>
        <taxon>Neoteleostei</taxon>
        <taxon>Acanthomorphata</taxon>
        <taxon>Gobiaria</taxon>
        <taxon>Gobiiformes</taxon>
        <taxon>Gobioidei</taxon>
        <taxon>Gobiidae</taxon>
        <taxon>Gobionellinae</taxon>
        <taxon>Mugilogobius</taxon>
    </lineage>
</organism>
<evidence type="ECO:0000256" key="4">
    <source>
        <dbReference type="ARBA" id="ARBA00022801"/>
    </source>
</evidence>
<keyword evidence="3 11" id="KW-0732">Signal</keyword>
<dbReference type="InterPro" id="IPR006026">
    <property type="entry name" value="Peptidase_Metallo"/>
</dbReference>
<accession>A0AAW0N2H7</accession>
<dbReference type="SUPFAM" id="SSF55486">
    <property type="entry name" value="Metalloproteases ('zincins'), catalytic domain"/>
    <property type="match status" value="3"/>
</dbReference>
<feature type="active site" evidence="10">
    <location>
        <position position="784"/>
    </location>
</feature>
<name>A0AAW0N2H7_9GOBI</name>
<dbReference type="EC" id="3.4.24.-" evidence="11"/>
<comment type="cofactor">
    <cofactor evidence="10 11">
        <name>Zn(2+)</name>
        <dbReference type="ChEBI" id="CHEBI:29105"/>
    </cofactor>
    <text evidence="10 11">Binds 1 zinc ion per subunit.</text>
</comment>
<feature type="region of interest" description="Disordered" evidence="12">
    <location>
        <begin position="1234"/>
        <end position="1274"/>
    </location>
</feature>
<feature type="binding site" evidence="10">
    <location>
        <position position="161"/>
    </location>
    <ligand>
        <name>Zn(2+)</name>
        <dbReference type="ChEBI" id="CHEBI:29105"/>
        <note>catalytic</note>
    </ligand>
</feature>
<dbReference type="PANTHER" id="PTHR10127:SF903">
    <property type="entry name" value="MEPRIN A SUBUNIT"/>
    <property type="match status" value="1"/>
</dbReference>
<evidence type="ECO:0000256" key="12">
    <source>
        <dbReference type="SAM" id="MobiDB-lite"/>
    </source>
</evidence>
<feature type="domain" description="Peptidase M12A" evidence="14">
    <location>
        <begin position="71"/>
        <end position="265"/>
    </location>
</feature>
<evidence type="ECO:0000256" key="6">
    <source>
        <dbReference type="ARBA" id="ARBA00023049"/>
    </source>
</evidence>
<dbReference type="Pfam" id="PF01400">
    <property type="entry name" value="Astacin"/>
    <property type="match status" value="3"/>
</dbReference>
<evidence type="ECO:0000256" key="3">
    <source>
        <dbReference type="ARBA" id="ARBA00022729"/>
    </source>
</evidence>
<evidence type="ECO:0000313" key="16">
    <source>
        <dbReference type="Proteomes" id="UP001460270"/>
    </source>
</evidence>
<dbReference type="PROSITE" id="PS50060">
    <property type="entry name" value="MAM_2"/>
    <property type="match status" value="2"/>
</dbReference>
<feature type="domain" description="MAM" evidence="13">
    <location>
        <begin position="894"/>
        <end position="1067"/>
    </location>
</feature>
<dbReference type="InterPro" id="IPR013320">
    <property type="entry name" value="ConA-like_dom_sf"/>
</dbReference>
<evidence type="ECO:0000256" key="8">
    <source>
        <dbReference type="ARBA" id="ARBA00023157"/>
    </source>
</evidence>
<dbReference type="Pfam" id="PF21355">
    <property type="entry name" value="TRAF-mep_MATH"/>
    <property type="match status" value="1"/>
</dbReference>
<dbReference type="PRINTS" id="PR00480">
    <property type="entry name" value="ASTACIN"/>
</dbReference>
<dbReference type="GO" id="GO:0016020">
    <property type="term" value="C:membrane"/>
    <property type="evidence" value="ECO:0007669"/>
    <property type="project" value="InterPro"/>
</dbReference>
<evidence type="ECO:0000259" key="14">
    <source>
        <dbReference type="PROSITE" id="PS51864"/>
    </source>
</evidence>
<dbReference type="InterPro" id="IPR000998">
    <property type="entry name" value="MAM_dom"/>
</dbReference>
<evidence type="ECO:0000256" key="1">
    <source>
        <dbReference type="ARBA" id="ARBA00022670"/>
    </source>
</evidence>
<evidence type="ECO:0000256" key="2">
    <source>
        <dbReference type="ARBA" id="ARBA00022723"/>
    </source>
</evidence>
<dbReference type="Proteomes" id="UP001460270">
    <property type="component" value="Unassembled WGS sequence"/>
</dbReference>
<feature type="domain" description="MAM" evidence="13">
    <location>
        <begin position="272"/>
        <end position="446"/>
    </location>
</feature>
<dbReference type="Gene3D" id="2.60.120.200">
    <property type="match status" value="2"/>
</dbReference>
<dbReference type="PANTHER" id="PTHR10127">
    <property type="entry name" value="DISCOIDIN, CUB, EGF, LAMININ , AND ZINC METALLOPROTEASE DOMAIN CONTAINING"/>
    <property type="match status" value="1"/>
</dbReference>
<reference evidence="16" key="1">
    <citation type="submission" date="2024-04" db="EMBL/GenBank/DDBJ databases">
        <title>Salinicola lusitanus LLJ914,a marine bacterium isolated from the Okinawa Trough.</title>
        <authorList>
            <person name="Li J."/>
        </authorList>
    </citation>
    <scope>NUCLEOTIDE SEQUENCE [LARGE SCALE GENOMIC DNA]</scope>
</reference>
<dbReference type="SUPFAM" id="SSF49599">
    <property type="entry name" value="TRAF domain-like"/>
    <property type="match status" value="2"/>
</dbReference>
<dbReference type="SMART" id="SM00235">
    <property type="entry name" value="ZnMc"/>
    <property type="match status" value="2"/>
</dbReference>
<dbReference type="InterPro" id="IPR049342">
    <property type="entry name" value="TRAF1-6_MATH_dom"/>
</dbReference>
<feature type="binding site" evidence="10">
    <location>
        <position position="793"/>
    </location>
    <ligand>
        <name>Zn(2+)</name>
        <dbReference type="ChEBI" id="CHEBI:29105"/>
        <note>catalytic</note>
    </ligand>
</feature>
<dbReference type="PROSITE" id="PS51864">
    <property type="entry name" value="ASTACIN"/>
    <property type="match status" value="3"/>
</dbReference>
<evidence type="ECO:0000256" key="9">
    <source>
        <dbReference type="ARBA" id="ARBA00023180"/>
    </source>
</evidence>
<keyword evidence="8" id="KW-1015">Disulfide bond</keyword>
<evidence type="ECO:0000256" key="7">
    <source>
        <dbReference type="ARBA" id="ARBA00023145"/>
    </source>
</evidence>
<dbReference type="EMBL" id="JBBPFD010000019">
    <property type="protein sequence ID" value="KAK7886881.1"/>
    <property type="molecule type" value="Genomic_DNA"/>
</dbReference>
<dbReference type="Gene3D" id="3.40.390.10">
    <property type="entry name" value="Collagenase (Catalytic Domain)"/>
    <property type="match status" value="3"/>
</dbReference>
<keyword evidence="9" id="KW-0325">Glycoprotein</keyword>
<feature type="signal peptide" evidence="11">
    <location>
        <begin position="1"/>
        <end position="28"/>
    </location>
</feature>
<dbReference type="CDD" id="cd06263">
    <property type="entry name" value="MAM"/>
    <property type="match status" value="2"/>
</dbReference>
<dbReference type="SUPFAM" id="SSF49899">
    <property type="entry name" value="Concanavalin A-like lectins/glucanases"/>
    <property type="match status" value="2"/>
</dbReference>
<dbReference type="Gene3D" id="2.60.210.10">
    <property type="entry name" value="Apoptosis, Tumor Necrosis Factor Receptor Associated Protein 2, Chain A"/>
    <property type="match status" value="2"/>
</dbReference>
<dbReference type="GO" id="GO:0008270">
    <property type="term" value="F:zinc ion binding"/>
    <property type="evidence" value="ECO:0007669"/>
    <property type="project" value="UniProtKB-UniRule"/>
</dbReference>
<keyword evidence="16" id="KW-1185">Reference proteome</keyword>
<dbReference type="SMART" id="SM00137">
    <property type="entry name" value="MAM"/>
    <property type="match status" value="2"/>
</dbReference>
<dbReference type="GO" id="GO:0004222">
    <property type="term" value="F:metalloendopeptidase activity"/>
    <property type="evidence" value="ECO:0007669"/>
    <property type="project" value="UniProtKB-UniRule"/>
</dbReference>
<feature type="domain" description="Peptidase M12A" evidence="14">
    <location>
        <begin position="1310"/>
        <end position="1379"/>
    </location>
</feature>
<feature type="chain" id="PRO_5043102086" description="Metalloendopeptidase" evidence="11">
    <location>
        <begin position="29"/>
        <end position="1456"/>
    </location>
</feature>
<feature type="domain" description="Peptidase M12A" evidence="14">
    <location>
        <begin position="694"/>
        <end position="887"/>
    </location>
</feature>
<protein>
    <recommendedName>
        <fullName evidence="11">Metalloendopeptidase</fullName>
        <ecNumber evidence="11">3.4.24.-</ecNumber>
    </recommendedName>
</protein>
<feature type="compositionally biased region" description="Low complexity" evidence="12">
    <location>
        <begin position="1251"/>
        <end position="1274"/>
    </location>
</feature>
<feature type="binding site" evidence="10">
    <location>
        <position position="171"/>
    </location>
    <ligand>
        <name>Zn(2+)</name>
        <dbReference type="ChEBI" id="CHEBI:29105"/>
        <note>catalytic</note>
    </ligand>
</feature>
<dbReference type="Pfam" id="PF00629">
    <property type="entry name" value="MAM"/>
    <property type="match status" value="2"/>
</dbReference>
<proteinExistence type="predicted"/>
<keyword evidence="7" id="KW-0865">Zymogen</keyword>
<keyword evidence="1 10" id="KW-0645">Protease</keyword>
<keyword evidence="5 10" id="KW-0862">Zinc</keyword>
<evidence type="ECO:0000256" key="5">
    <source>
        <dbReference type="ARBA" id="ARBA00022833"/>
    </source>
</evidence>
<sequence>MLLPRTHLILKMNFYLCLLVSNLALSSSVSLQQKTKDTTQQIIDIGEEKDITEINKDLEDDIIEPMGIQRSSVNNPSVLWSLPVPYILHKSLEMNAKGVVIRALDQFRLKSCIDFKPRTNDNYYISVKKRGGCYSYIGQVFENGQDLSIGSYCDTKAIAEHEFLHALGFYHEQSRYDRDEYVTINFENIEKGYKNNFVKTSEEYSTTNGVPYDFMSVMHYGPYAFSNGNGTTITTKDPAFQDIIGQRLEMSPSDVKELNLLYKCNSSIAFQMHCSFSSGSMCQMSRCSRSKKGWESVTKAPGGPATDHTNLMSYSKMQEMVPSSFMHASTASGLEGESAWLETTRMTHRGSCHEMCLQFYYFHSGHVTDQLNIWVREFIDDNDFTGHSRLVGQITGNTTSHWQYHHVSISATKSFQVEFEARKGAGISMGGFSIDDINLSELKCPHVAIQVNEFEKVLESSDYRTTIYSKTQYTEDGYAYRVATILYKSYFGLLFQLVEGKNDSKLQWPVLNRQVTFQMVDQHPNIQLQMSKERSMTGDINQNITENVNIWDNPRKVGQKAVDENGDEIFVGPLIGRTYFETLEGTKRRDFLKGGSVVFVFSFQDITPLIDGSSLPCPLPPKVTLNPEQRLPCSTRLTTILPPTSATAETTTSPEMTTDDDNIFGFAPGFTPSTFLTPIAFEAHTRTHSDHGTRGRKRGKRRAPSLGYPMYMGHNLNAKGVILKAFDQFRLKSCIDFKPREQEEYYISVQKLDGCWSYYGRSKKNGQELSIGQYCDTIATVEHEFFHALGFYHEQSRYDRDDFVTIHLENVIKGKENNFLKVSSDVSTTHGTPYDYWSVMHYSKDGFSNGNGSTITTIDPAYQDIIGQTYEASATDIKELNLLYNCNSAIAFLMHCSFSDGTMCEMTKCSNVSNGWNIVSQAAAGQPSFDHTSLNSTMHSVGPSYFMHMSTATGQEGDSARLETKTMVPNRECHVQCLQFYYFHSGNESDQLNIWLREFQDEHDLTGHRHLAAQITGGLTSHWQLHHVPLNATKSFQVEFEVRKGAGSSTGGISIDDVNLSELECPHVTLQINDFDQHLGTTKYYYTPPQHSKEGYVYRFGAVVFSDGSEAPFVQMLSGNFDDQLEWPVPRRQVVLQFVDQHPNIQLQMSKQVIFTSGSSSWDNPGKTENFFLDENNQPVYYGPLLGYVYSRQQVNYRDIFKGNSAVFTFSFQDLTPVANGSTLPCPEPKLVAITSPPTEQDQGPCSPRVSTGTGTTTPSTSTSTSTSTSSSTPTTYISTFFILALALFISQSANRCTTVLPPASSPLDSALVDKEKLWKSPVPYTFGRSLALNTKGIVLRALDQFRLKSCIDFRPWDNMEEYFINVVSGEGCASLVGKEVKNGQDCIYQMDANKWLLLSMSFSTLSASSMNIKDSTEMTLSLLITQMCWKEWKGILIKFRKTSTQLIILIMTTGL</sequence>
<feature type="binding site" evidence="10">
    <location>
        <position position="783"/>
    </location>
    <ligand>
        <name>Zn(2+)</name>
        <dbReference type="ChEBI" id="CHEBI:29105"/>
        <note>catalytic</note>
    </ligand>
</feature>
<keyword evidence="4 10" id="KW-0378">Hydrolase</keyword>
<feature type="active site" evidence="10">
    <location>
        <position position="162"/>
    </location>
</feature>
<dbReference type="InterPro" id="IPR001506">
    <property type="entry name" value="Peptidase_M12A"/>
</dbReference>
<gene>
    <name evidence="15" type="ORF">WMY93_026502</name>
</gene>
<evidence type="ECO:0000256" key="11">
    <source>
        <dbReference type="RuleBase" id="RU361183"/>
    </source>
</evidence>
<feature type="binding site" evidence="10">
    <location>
        <position position="787"/>
    </location>
    <ligand>
        <name>Zn(2+)</name>
        <dbReference type="ChEBI" id="CHEBI:29105"/>
        <note>catalytic</note>
    </ligand>
</feature>
<dbReference type="FunFam" id="3.40.390.10:FF:000015">
    <property type="entry name" value="Meprin A subunit"/>
    <property type="match status" value="2"/>
</dbReference>
<comment type="caution">
    <text evidence="10">Lacks conserved residue(s) required for the propagation of feature annotation.</text>
</comment>
<dbReference type="InterPro" id="IPR008974">
    <property type="entry name" value="TRAF-like"/>
</dbReference>
<keyword evidence="2 10" id="KW-0479">Metal-binding</keyword>
<evidence type="ECO:0000313" key="15">
    <source>
        <dbReference type="EMBL" id="KAK7886881.1"/>
    </source>
</evidence>